<evidence type="ECO:0000313" key="1">
    <source>
        <dbReference type="EMBL" id="QHT20735.1"/>
    </source>
</evidence>
<dbReference type="EMBL" id="MN739682">
    <property type="protein sequence ID" value="QHT20735.1"/>
    <property type="molecule type" value="Genomic_DNA"/>
</dbReference>
<reference evidence="1" key="1">
    <citation type="journal article" date="2020" name="Nature">
        <title>Giant virus diversity and host interactions through global metagenomics.</title>
        <authorList>
            <person name="Schulz F."/>
            <person name="Roux S."/>
            <person name="Paez-Espino D."/>
            <person name="Jungbluth S."/>
            <person name="Walsh D.A."/>
            <person name="Denef V.J."/>
            <person name="McMahon K.D."/>
            <person name="Konstantinidis K.T."/>
            <person name="Eloe-Fadrosh E.A."/>
            <person name="Kyrpides N.C."/>
            <person name="Woyke T."/>
        </authorList>
    </citation>
    <scope>NUCLEOTIDE SEQUENCE</scope>
    <source>
        <strain evidence="1">GVMAG-M-3300023174-68</strain>
    </source>
</reference>
<proteinExistence type="predicted"/>
<sequence length="366" mass="44185">MNVNKYINFDIFTNILTWLDYESIKQFLLTNKVIYEYYKNNNRFISLLIIKKIDEKFNIQCLDKSNKLEGKQIDNVSIIYNRVYNQFKRQKMINLTDIIIYLIENKYDDSIYILKKLVSLCVLRVNAYTDSMNVIMHNDMVYLLVYSNVEESKLILDNFTIPISVMSYAIQEILYNRKVDYKKKLCRMIDYIYCKYCWKMVENMNNVYIHRILVHFIKNNQQKMIRYFLKKKRYYKYNLIYQTLINDCLLYDSVGCLKLLIREMENDSKLLKIYITVNKEILEKVVKKGSFYIIKYIIDNLLGNFINMNGYILSICNGIIYYNGNKFTKYVKKLKMLECYFDDKSKVMINNCLENNIKNVNNIYLV</sequence>
<accession>A0A6C0DZY4</accession>
<protein>
    <submittedName>
        <fullName evidence="1">Uncharacterized protein</fullName>
    </submittedName>
</protein>
<name>A0A6C0DZY4_9ZZZZ</name>
<organism evidence="1">
    <name type="scientific">viral metagenome</name>
    <dbReference type="NCBI Taxonomy" id="1070528"/>
    <lineage>
        <taxon>unclassified sequences</taxon>
        <taxon>metagenomes</taxon>
        <taxon>organismal metagenomes</taxon>
    </lineage>
</organism>
<dbReference type="AlphaFoldDB" id="A0A6C0DZY4"/>